<proteinExistence type="predicted"/>
<evidence type="ECO:0000313" key="2">
    <source>
        <dbReference type="Proteomes" id="UP000217199"/>
    </source>
</evidence>
<evidence type="ECO:0000313" key="1">
    <source>
        <dbReference type="EMBL" id="PAV22104.1"/>
    </source>
</evidence>
<dbReference type="OrthoDB" id="3249986at2759"/>
<dbReference type="Proteomes" id="UP000217199">
    <property type="component" value="Unassembled WGS sequence"/>
</dbReference>
<keyword evidence="2" id="KW-1185">Reference proteome</keyword>
<protein>
    <submittedName>
        <fullName evidence="1">Uncharacterized protein</fullName>
    </submittedName>
</protein>
<comment type="caution">
    <text evidence="1">The sequence shown here is derived from an EMBL/GenBank/DDBJ whole genome shotgun (WGS) entry which is preliminary data.</text>
</comment>
<accession>A0A286URE5</accession>
<organism evidence="1 2">
    <name type="scientific">Pyrrhoderma noxium</name>
    <dbReference type="NCBI Taxonomy" id="2282107"/>
    <lineage>
        <taxon>Eukaryota</taxon>
        <taxon>Fungi</taxon>
        <taxon>Dikarya</taxon>
        <taxon>Basidiomycota</taxon>
        <taxon>Agaricomycotina</taxon>
        <taxon>Agaricomycetes</taxon>
        <taxon>Hymenochaetales</taxon>
        <taxon>Hymenochaetaceae</taxon>
        <taxon>Pyrrhoderma</taxon>
    </lineage>
</organism>
<name>A0A286URE5_9AGAM</name>
<dbReference type="EMBL" id="NBII01000002">
    <property type="protein sequence ID" value="PAV22104.1"/>
    <property type="molecule type" value="Genomic_DNA"/>
</dbReference>
<sequence length="337" mass="37645">MMSSQFSDDIDVTLPVRPEDLLLASVAYNAPEMRSLDSIIAQREQSTAVTPLPVEILLRIRSNLQQELFKSLAEETSRALVEYESTLVEGLCADCYWWNSDIYGQDVWAWVENGYRGPCSCCVVGDNDPRVPSPERQQVLDLYEDFDISSRAQWIRAYISKKYLRSHTKGHKRAWSFVKETLASFGCEHERKTVPPPKAPTDAAGVIADLKKAQTRNGYATASFGAPVIIRQSASVQDAEDADVTLRRLERELAIKPIPTSPCEAVQPSISSEGSAARFVDKIFKRNACEKHFLSQRVPAKNCFECLKLAASYKPITSRTLIVGAISAMYLVARVVF</sequence>
<gene>
    <name evidence="1" type="ORF">PNOK_0206100</name>
</gene>
<reference evidence="1 2" key="1">
    <citation type="journal article" date="2017" name="Mol. Ecol.">
        <title>Comparative and population genomic landscape of Phellinus noxius: A hypervariable fungus causing root rot in trees.</title>
        <authorList>
            <person name="Chung C.L."/>
            <person name="Lee T.J."/>
            <person name="Akiba M."/>
            <person name="Lee H.H."/>
            <person name="Kuo T.H."/>
            <person name="Liu D."/>
            <person name="Ke H.M."/>
            <person name="Yokoi T."/>
            <person name="Roa M.B."/>
            <person name="Lu M.J."/>
            <person name="Chang Y.Y."/>
            <person name="Ann P.J."/>
            <person name="Tsai J.N."/>
            <person name="Chen C.Y."/>
            <person name="Tzean S.S."/>
            <person name="Ota Y."/>
            <person name="Hattori T."/>
            <person name="Sahashi N."/>
            <person name="Liou R.F."/>
            <person name="Kikuchi T."/>
            <person name="Tsai I.J."/>
        </authorList>
    </citation>
    <scope>NUCLEOTIDE SEQUENCE [LARGE SCALE GENOMIC DNA]</scope>
    <source>
        <strain evidence="1 2">FFPRI411160</strain>
    </source>
</reference>
<dbReference type="InParanoid" id="A0A286URE5"/>
<dbReference type="AlphaFoldDB" id="A0A286URE5"/>